<accession>A0A6V2AIS8</accession>
<comment type="similarity">
    <text evidence="2">Belongs to the DAMOX/DASOX family.</text>
</comment>
<dbReference type="GO" id="GO:0003884">
    <property type="term" value="F:D-amino-acid oxidase activity"/>
    <property type="evidence" value="ECO:0007669"/>
    <property type="project" value="InterPro"/>
</dbReference>
<dbReference type="SUPFAM" id="SSF54373">
    <property type="entry name" value="FAD-linked reductases, C-terminal domain"/>
    <property type="match status" value="1"/>
</dbReference>
<dbReference type="PANTHER" id="PTHR11530">
    <property type="entry name" value="D-AMINO ACID OXIDASE"/>
    <property type="match status" value="1"/>
</dbReference>
<dbReference type="GO" id="GO:0005737">
    <property type="term" value="C:cytoplasm"/>
    <property type="evidence" value="ECO:0007669"/>
    <property type="project" value="TreeGrafter"/>
</dbReference>
<reference evidence="7" key="1">
    <citation type="submission" date="2021-01" db="EMBL/GenBank/DDBJ databases">
        <authorList>
            <person name="Corre E."/>
            <person name="Pelletier E."/>
            <person name="Niang G."/>
            <person name="Scheremetjew M."/>
            <person name="Finn R."/>
            <person name="Kale V."/>
            <person name="Holt S."/>
            <person name="Cochrane G."/>
            <person name="Meng A."/>
            <person name="Brown T."/>
            <person name="Cohen L."/>
        </authorList>
    </citation>
    <scope>NUCLEOTIDE SEQUENCE</scope>
    <source>
        <strain evidence="7">Pop2</strain>
    </source>
</reference>
<evidence type="ECO:0000256" key="1">
    <source>
        <dbReference type="ARBA" id="ARBA00001974"/>
    </source>
</evidence>
<evidence type="ECO:0000313" key="7">
    <source>
        <dbReference type="EMBL" id="CAD9348608.1"/>
    </source>
</evidence>
<comment type="cofactor">
    <cofactor evidence="1">
        <name>FAD</name>
        <dbReference type="ChEBI" id="CHEBI:57692"/>
    </cofactor>
</comment>
<feature type="domain" description="FAD dependent oxidoreductase" evidence="6">
    <location>
        <begin position="218"/>
        <end position="384"/>
    </location>
</feature>
<keyword evidence="3" id="KW-0285">Flavoprotein</keyword>
<dbReference type="InterPro" id="IPR023209">
    <property type="entry name" value="DAO"/>
</dbReference>
<dbReference type="GO" id="GO:0071949">
    <property type="term" value="F:FAD binding"/>
    <property type="evidence" value="ECO:0007669"/>
    <property type="project" value="InterPro"/>
</dbReference>
<dbReference type="PROSITE" id="PS00677">
    <property type="entry name" value="DAO"/>
    <property type="match status" value="1"/>
</dbReference>
<dbReference type="Gene3D" id="3.40.50.720">
    <property type="entry name" value="NAD(P)-binding Rossmann-like Domain"/>
    <property type="match status" value="1"/>
</dbReference>
<keyword evidence="4" id="KW-0274">FAD</keyword>
<evidence type="ECO:0000259" key="6">
    <source>
        <dbReference type="Pfam" id="PF01266"/>
    </source>
</evidence>
<dbReference type="AlphaFoldDB" id="A0A6V2AIS8"/>
<dbReference type="GO" id="GO:0019478">
    <property type="term" value="P:D-amino acid catabolic process"/>
    <property type="evidence" value="ECO:0007669"/>
    <property type="project" value="TreeGrafter"/>
</dbReference>
<gene>
    <name evidence="7" type="ORF">DBRI1063_LOCUS20509</name>
</gene>
<sequence length="387" mass="42703">MTSKALVVGAGAIGLRTALELLRRNVRVVLRSPEHPLHHSTCSMGAGGLWMPFHCDDPRVDSWAASTLDELLLEAKSTDDSAVEIVPTILLKRYHNGPIIENYVVAKGSEGVENSSSKVSPLPSWTSDPRLDFQHLSVEMLSWQNNVHQLRIPSQDDLVNAGYRFCWMFKPPIVDAPKKLQSMLNEVGQHPMTEDVNVKTGKYYATVREMINEAINLGCDTVVNCTGLGSRDLCSDPTVVGARGVLLHFDRTCERMEKFASMANDAAILTEEPSWASETDNCYLIPRGDVIVVGGTYLEGDNEQSIRPEEKERIIKNAQLLGVDTDKSPSIGEWTGFRPYRPTTRLELEDRADVPNGFKVVHNYGHGGSGWTVFAGAAREVASLLDV</sequence>
<dbReference type="Pfam" id="PF01266">
    <property type="entry name" value="DAO"/>
    <property type="match status" value="2"/>
</dbReference>
<evidence type="ECO:0000256" key="4">
    <source>
        <dbReference type="ARBA" id="ARBA00022827"/>
    </source>
</evidence>
<protein>
    <recommendedName>
        <fullName evidence="6">FAD dependent oxidoreductase domain-containing protein</fullName>
    </recommendedName>
</protein>
<dbReference type="PANTHER" id="PTHR11530:SF11">
    <property type="entry name" value="D-ASPARTATE OXIDASE"/>
    <property type="match status" value="1"/>
</dbReference>
<keyword evidence="5" id="KW-0560">Oxidoreductase</keyword>
<evidence type="ECO:0000256" key="2">
    <source>
        <dbReference type="ARBA" id="ARBA00006730"/>
    </source>
</evidence>
<proteinExistence type="inferred from homology"/>
<organism evidence="7">
    <name type="scientific">Ditylum brightwellii</name>
    <dbReference type="NCBI Taxonomy" id="49249"/>
    <lineage>
        <taxon>Eukaryota</taxon>
        <taxon>Sar</taxon>
        <taxon>Stramenopiles</taxon>
        <taxon>Ochrophyta</taxon>
        <taxon>Bacillariophyta</taxon>
        <taxon>Mediophyceae</taxon>
        <taxon>Lithodesmiophycidae</taxon>
        <taxon>Lithodesmiales</taxon>
        <taxon>Lithodesmiaceae</taxon>
        <taxon>Ditylum</taxon>
    </lineage>
</organism>
<dbReference type="EMBL" id="HBGN01031768">
    <property type="protein sequence ID" value="CAD9348608.1"/>
    <property type="molecule type" value="Transcribed_RNA"/>
</dbReference>
<evidence type="ECO:0000256" key="5">
    <source>
        <dbReference type="ARBA" id="ARBA00023002"/>
    </source>
</evidence>
<evidence type="ECO:0000256" key="3">
    <source>
        <dbReference type="ARBA" id="ARBA00022630"/>
    </source>
</evidence>
<dbReference type="Gene3D" id="3.30.9.10">
    <property type="entry name" value="D-Amino Acid Oxidase, subunit A, domain 2"/>
    <property type="match status" value="1"/>
</dbReference>
<dbReference type="InterPro" id="IPR006076">
    <property type="entry name" value="FAD-dep_OxRdtase"/>
</dbReference>
<dbReference type="SUPFAM" id="SSF51971">
    <property type="entry name" value="Nucleotide-binding domain"/>
    <property type="match status" value="1"/>
</dbReference>
<dbReference type="InterPro" id="IPR006181">
    <property type="entry name" value="D-amino_acid_oxidase_CS"/>
</dbReference>
<feature type="domain" description="FAD dependent oxidoreductase" evidence="6">
    <location>
        <begin position="5"/>
        <end position="71"/>
    </location>
</feature>
<name>A0A6V2AIS8_9STRA</name>